<name>A0A134APX1_9FUSO</name>
<dbReference type="AlphaFoldDB" id="A0A134APX1"/>
<reference evidence="3" key="1">
    <citation type="submission" date="2016-01" db="EMBL/GenBank/DDBJ databases">
        <authorList>
            <person name="Mitreva M."/>
            <person name="Pepin K.H."/>
            <person name="Mihindukulasuriya K.A."/>
            <person name="Fulton R."/>
            <person name="Fronick C."/>
            <person name="O'Laughlin M."/>
            <person name="Miner T."/>
            <person name="Herter B."/>
            <person name="Rosa B.A."/>
            <person name="Cordes M."/>
            <person name="Tomlinson C."/>
            <person name="Wollam A."/>
            <person name="Palsikar V.B."/>
            <person name="Mardis E.R."/>
            <person name="Wilson R.K."/>
        </authorList>
    </citation>
    <scope>NUCLEOTIDE SEQUENCE [LARGE SCALE GENOMIC DNA]</scope>
    <source>
        <strain evidence="3">KA00185</strain>
    </source>
</reference>
<dbReference type="Proteomes" id="UP000070483">
    <property type="component" value="Unassembled WGS sequence"/>
</dbReference>
<dbReference type="Pfam" id="PF04028">
    <property type="entry name" value="DUF374"/>
    <property type="match status" value="1"/>
</dbReference>
<comment type="caution">
    <text evidence="2">The sequence shown here is derived from an EMBL/GenBank/DDBJ whole genome shotgun (WGS) entry which is preliminary data.</text>
</comment>
<accession>A0A134APX1</accession>
<dbReference type="EMBL" id="LSDD01000015">
    <property type="protein sequence ID" value="KXB69749.1"/>
    <property type="molecule type" value="Genomic_DNA"/>
</dbReference>
<gene>
    <name evidence="2" type="ORF">HMPREF3180_00247</name>
</gene>
<evidence type="ECO:0000259" key="1">
    <source>
        <dbReference type="Pfam" id="PF04028"/>
    </source>
</evidence>
<evidence type="ECO:0000313" key="3">
    <source>
        <dbReference type="Proteomes" id="UP000070483"/>
    </source>
</evidence>
<dbReference type="STRING" id="157687.HMPREF3180_00247"/>
<feature type="domain" description="DUF374" evidence="1">
    <location>
        <begin position="65"/>
        <end position="124"/>
    </location>
</feature>
<protein>
    <recommendedName>
        <fullName evidence="1">DUF374 domain-containing protein</fullName>
    </recommendedName>
</protein>
<proteinExistence type="predicted"/>
<organism evidence="2 3">
    <name type="scientific">Leptotrichia wadei</name>
    <dbReference type="NCBI Taxonomy" id="157687"/>
    <lineage>
        <taxon>Bacteria</taxon>
        <taxon>Fusobacteriati</taxon>
        <taxon>Fusobacteriota</taxon>
        <taxon>Fusobacteriia</taxon>
        <taxon>Fusobacteriales</taxon>
        <taxon>Leptotrichiaceae</taxon>
        <taxon>Leptotrichia</taxon>
    </lineage>
</organism>
<dbReference type="InterPro" id="IPR007172">
    <property type="entry name" value="DUF374"/>
</dbReference>
<sequence>MGEKMKRYKFLGAFLHFIYRMLSFMTRREYFFADGVEMNNPNIVVFWHRKIFTVCSATRIIKKKASIVSASKDGEILAELLRREGNELIRGSSNKDNIKSLKEAMKYAKKKYTLGIAIDGPAGPIFEPKSGAIFIAKKTGMPIVPVSSYCSKKWIFKNMWDKLEIPMPFSKCVHYVAEPFYLTRKSSMEESIELVKERIHEAGYKAFEIYNKKYNKNKKIEFNEESFGKE</sequence>
<dbReference type="SUPFAM" id="SSF69593">
    <property type="entry name" value="Glycerol-3-phosphate (1)-acyltransferase"/>
    <property type="match status" value="1"/>
</dbReference>
<evidence type="ECO:0000313" key="2">
    <source>
        <dbReference type="EMBL" id="KXB69749.1"/>
    </source>
</evidence>
<keyword evidence="3" id="KW-1185">Reference proteome</keyword>
<dbReference type="PATRIC" id="fig|157687.3.peg.249"/>